<dbReference type="EMBL" id="BJHW01000001">
    <property type="protein sequence ID" value="GDY50746.1"/>
    <property type="molecule type" value="Genomic_DNA"/>
</dbReference>
<dbReference type="AlphaFoldDB" id="A0A4D4KV48"/>
<protein>
    <submittedName>
        <fullName evidence="2">Uncharacterized protein</fullName>
    </submittedName>
</protein>
<evidence type="ECO:0000313" key="2">
    <source>
        <dbReference type="EMBL" id="GDY50746.1"/>
    </source>
</evidence>
<accession>A0A4D4KV48</accession>
<gene>
    <name evidence="2" type="ORF">SVIO_013690</name>
</gene>
<evidence type="ECO:0000256" key="1">
    <source>
        <dbReference type="SAM" id="MobiDB-lite"/>
    </source>
</evidence>
<name>A0A4D4KV48_STRVO</name>
<sequence length="101" mass="10198">MAGSGAPGRRQDSPTTAIGASVVFGEVPSEPFMSVTPWIQERRTPGAHQRNAKVCAASGQDSGTGERDGEAGGERTGQGRAGPSRVADATRGAHVLLTGGP</sequence>
<feature type="compositionally biased region" description="Basic and acidic residues" evidence="1">
    <location>
        <begin position="64"/>
        <end position="73"/>
    </location>
</feature>
<keyword evidence="3" id="KW-1185">Reference proteome</keyword>
<dbReference type="Proteomes" id="UP000301309">
    <property type="component" value="Unassembled WGS sequence"/>
</dbReference>
<organism evidence="2 3">
    <name type="scientific">Streptomyces violaceusniger</name>
    <dbReference type="NCBI Taxonomy" id="68280"/>
    <lineage>
        <taxon>Bacteria</taxon>
        <taxon>Bacillati</taxon>
        <taxon>Actinomycetota</taxon>
        <taxon>Actinomycetes</taxon>
        <taxon>Kitasatosporales</taxon>
        <taxon>Streptomycetaceae</taxon>
        <taxon>Streptomyces</taxon>
        <taxon>Streptomyces violaceusniger group</taxon>
    </lineage>
</organism>
<proteinExistence type="predicted"/>
<feature type="region of interest" description="Disordered" evidence="1">
    <location>
        <begin position="43"/>
        <end position="101"/>
    </location>
</feature>
<comment type="caution">
    <text evidence="2">The sequence shown here is derived from an EMBL/GenBank/DDBJ whole genome shotgun (WGS) entry which is preliminary data.</text>
</comment>
<reference evidence="2 3" key="1">
    <citation type="journal article" date="2020" name="Int. J. Syst. Evol. Microbiol.">
        <title>Reclassification of Streptomyces castelarensis and Streptomyces sporoclivatus as later heterotypic synonyms of Streptomyces antimycoticus.</title>
        <authorList>
            <person name="Komaki H."/>
            <person name="Tamura T."/>
        </authorList>
    </citation>
    <scope>NUCLEOTIDE SEQUENCE [LARGE SCALE GENOMIC DNA]</scope>
    <source>
        <strain evidence="2 3">NBRC 13459</strain>
    </source>
</reference>
<evidence type="ECO:0000313" key="3">
    <source>
        <dbReference type="Proteomes" id="UP000301309"/>
    </source>
</evidence>